<dbReference type="EMBL" id="MN739577">
    <property type="protein sequence ID" value="QHT13885.1"/>
    <property type="molecule type" value="Genomic_DNA"/>
</dbReference>
<dbReference type="InterPro" id="IPR003593">
    <property type="entry name" value="AAA+_ATPase"/>
</dbReference>
<dbReference type="Gene3D" id="1.10.8.60">
    <property type="match status" value="1"/>
</dbReference>
<proteinExistence type="predicted"/>
<dbReference type="SUPFAM" id="SSF52540">
    <property type="entry name" value="P-loop containing nucleoside triphosphate hydrolases"/>
    <property type="match status" value="1"/>
</dbReference>
<dbReference type="GO" id="GO:0016887">
    <property type="term" value="F:ATP hydrolysis activity"/>
    <property type="evidence" value="ECO:0007669"/>
    <property type="project" value="InterPro"/>
</dbReference>
<dbReference type="InterPro" id="IPR050238">
    <property type="entry name" value="DNA_Rep/Repair_Clamp_Loader"/>
</dbReference>
<keyword evidence="3" id="KW-0067">ATP-binding</keyword>
<evidence type="ECO:0000256" key="3">
    <source>
        <dbReference type="ARBA" id="ARBA00022840"/>
    </source>
</evidence>
<dbReference type="GO" id="GO:0006281">
    <property type="term" value="P:DNA repair"/>
    <property type="evidence" value="ECO:0007669"/>
    <property type="project" value="TreeGrafter"/>
</dbReference>
<evidence type="ECO:0000256" key="2">
    <source>
        <dbReference type="ARBA" id="ARBA00022741"/>
    </source>
</evidence>
<keyword evidence="1" id="KW-0235">DNA replication</keyword>
<protein>
    <recommendedName>
        <fullName evidence="4">AAA+ ATPase domain-containing protein</fullName>
    </recommendedName>
</protein>
<dbReference type="GO" id="GO:0005524">
    <property type="term" value="F:ATP binding"/>
    <property type="evidence" value="ECO:0007669"/>
    <property type="project" value="UniProtKB-KW"/>
</dbReference>
<evidence type="ECO:0000259" key="4">
    <source>
        <dbReference type="SMART" id="SM00382"/>
    </source>
</evidence>
<accession>A0A6C0DE80</accession>
<dbReference type="InterPro" id="IPR027417">
    <property type="entry name" value="P-loop_NTPase"/>
</dbReference>
<name>A0A6C0DE80_9ZZZZ</name>
<organism evidence="5">
    <name type="scientific">viral metagenome</name>
    <dbReference type="NCBI Taxonomy" id="1070528"/>
    <lineage>
        <taxon>unclassified sequences</taxon>
        <taxon>metagenomes</taxon>
        <taxon>organismal metagenomes</taxon>
    </lineage>
</organism>
<dbReference type="CDD" id="cd00009">
    <property type="entry name" value="AAA"/>
    <property type="match status" value="1"/>
</dbReference>
<dbReference type="GO" id="GO:0006261">
    <property type="term" value="P:DNA-templated DNA replication"/>
    <property type="evidence" value="ECO:0007669"/>
    <property type="project" value="TreeGrafter"/>
</dbReference>
<dbReference type="SMART" id="SM00382">
    <property type="entry name" value="AAA"/>
    <property type="match status" value="1"/>
</dbReference>
<dbReference type="Pfam" id="PF00004">
    <property type="entry name" value="AAA"/>
    <property type="match status" value="1"/>
</dbReference>
<dbReference type="AlphaFoldDB" id="A0A6C0DE80"/>
<evidence type="ECO:0000256" key="1">
    <source>
        <dbReference type="ARBA" id="ARBA00022705"/>
    </source>
</evidence>
<dbReference type="PANTHER" id="PTHR11669:SF20">
    <property type="entry name" value="REPLICATION FACTOR C SUBUNIT 4"/>
    <property type="match status" value="1"/>
</dbReference>
<keyword evidence="2" id="KW-0547">Nucleotide-binding</keyword>
<sequence>MISTTQIQKNQNIPWVEKYRPTQFENIVLDPINRKIFENILDKNYFPNLLFYGPPGTGKTTTIINLINEYQQKYNQINKGSIIHLNASDERGIDIIRNQIYQFVKSKNFFEKGLKFVILDEVDYMTKNAQQALKYLLQSSCYNVRFCLICNYISKIDESLKNEFICIRFNQLPKQDIYKFIKQITENENLSLNDNVIDMIQKIYNSDIRSMINFIQLNQNIEQWENNIITDDIFEKIHCLLINATTEKNNIFDYINNISIQYNTDKKTLIKNYFNYIIRNKKPIINNEFLKIIEGTMHVTDSNIHHILTFFIVHLKEFFM</sequence>
<dbReference type="GO" id="GO:0003689">
    <property type="term" value="F:DNA clamp loader activity"/>
    <property type="evidence" value="ECO:0007669"/>
    <property type="project" value="TreeGrafter"/>
</dbReference>
<reference evidence="5" key="1">
    <citation type="journal article" date="2020" name="Nature">
        <title>Giant virus diversity and host interactions through global metagenomics.</title>
        <authorList>
            <person name="Schulz F."/>
            <person name="Roux S."/>
            <person name="Paez-Espino D."/>
            <person name="Jungbluth S."/>
            <person name="Walsh D.A."/>
            <person name="Denef V.J."/>
            <person name="McMahon K.D."/>
            <person name="Konstantinidis K.T."/>
            <person name="Eloe-Fadrosh E.A."/>
            <person name="Kyrpides N.C."/>
            <person name="Woyke T."/>
        </authorList>
    </citation>
    <scope>NUCLEOTIDE SEQUENCE</scope>
    <source>
        <strain evidence="5">GVMAG-M-3300023174-134</strain>
    </source>
</reference>
<dbReference type="Gene3D" id="3.40.50.300">
    <property type="entry name" value="P-loop containing nucleotide triphosphate hydrolases"/>
    <property type="match status" value="1"/>
</dbReference>
<dbReference type="GO" id="GO:0005634">
    <property type="term" value="C:nucleus"/>
    <property type="evidence" value="ECO:0007669"/>
    <property type="project" value="TreeGrafter"/>
</dbReference>
<dbReference type="PANTHER" id="PTHR11669">
    <property type="entry name" value="REPLICATION FACTOR C / DNA POLYMERASE III GAMMA-TAU SUBUNIT"/>
    <property type="match status" value="1"/>
</dbReference>
<evidence type="ECO:0000313" key="5">
    <source>
        <dbReference type="EMBL" id="QHT13885.1"/>
    </source>
</evidence>
<dbReference type="GO" id="GO:0005663">
    <property type="term" value="C:DNA replication factor C complex"/>
    <property type="evidence" value="ECO:0007669"/>
    <property type="project" value="TreeGrafter"/>
</dbReference>
<feature type="domain" description="AAA+ ATPase" evidence="4">
    <location>
        <begin position="45"/>
        <end position="174"/>
    </location>
</feature>
<dbReference type="InterPro" id="IPR003959">
    <property type="entry name" value="ATPase_AAA_core"/>
</dbReference>